<evidence type="ECO:0000313" key="2">
    <source>
        <dbReference type="Proteomes" id="UP000075714"/>
    </source>
</evidence>
<protein>
    <submittedName>
        <fullName evidence="1">Uncharacterized protein</fullName>
    </submittedName>
</protein>
<comment type="caution">
    <text evidence="1">The sequence shown here is derived from an EMBL/GenBank/DDBJ whole genome shotgun (WGS) entry which is preliminary data.</text>
</comment>
<dbReference type="Proteomes" id="UP000075714">
    <property type="component" value="Unassembled WGS sequence"/>
</dbReference>
<name>A0A150FUD7_GONPE</name>
<evidence type="ECO:0000313" key="1">
    <source>
        <dbReference type="EMBL" id="KXZ41253.1"/>
    </source>
</evidence>
<dbReference type="EMBL" id="LSYV01000602">
    <property type="protein sequence ID" value="KXZ41253.1"/>
    <property type="molecule type" value="Genomic_DNA"/>
</dbReference>
<proteinExistence type="predicted"/>
<accession>A0A150FUD7</accession>
<organism evidence="1 2">
    <name type="scientific">Gonium pectorale</name>
    <name type="common">Green alga</name>
    <dbReference type="NCBI Taxonomy" id="33097"/>
    <lineage>
        <taxon>Eukaryota</taxon>
        <taxon>Viridiplantae</taxon>
        <taxon>Chlorophyta</taxon>
        <taxon>core chlorophytes</taxon>
        <taxon>Chlorophyceae</taxon>
        <taxon>CS clade</taxon>
        <taxon>Chlamydomonadales</taxon>
        <taxon>Volvocaceae</taxon>
        <taxon>Gonium</taxon>
    </lineage>
</organism>
<reference evidence="2" key="1">
    <citation type="journal article" date="2016" name="Nat. Commun.">
        <title>The Gonium pectorale genome demonstrates co-option of cell cycle regulation during the evolution of multicellularity.</title>
        <authorList>
            <person name="Hanschen E.R."/>
            <person name="Marriage T.N."/>
            <person name="Ferris P.J."/>
            <person name="Hamaji T."/>
            <person name="Toyoda A."/>
            <person name="Fujiyama A."/>
            <person name="Neme R."/>
            <person name="Noguchi H."/>
            <person name="Minakuchi Y."/>
            <person name="Suzuki M."/>
            <person name="Kawai-Toyooka H."/>
            <person name="Smith D.R."/>
            <person name="Sparks H."/>
            <person name="Anderson J."/>
            <person name="Bakaric R."/>
            <person name="Luria V."/>
            <person name="Karger A."/>
            <person name="Kirschner M.W."/>
            <person name="Durand P.M."/>
            <person name="Michod R.E."/>
            <person name="Nozaki H."/>
            <person name="Olson B.J."/>
        </authorList>
    </citation>
    <scope>NUCLEOTIDE SEQUENCE [LARGE SCALE GENOMIC DNA]</scope>
    <source>
        <strain evidence="2">NIES-2863</strain>
    </source>
</reference>
<keyword evidence="2" id="KW-1185">Reference proteome</keyword>
<sequence length="262" mass="27189">MLWNSSAAVIGASSSNSAPIINHSSGDSSDGCSVTGASASCSVPPAALVQTAVELSFVLKGLLVKSGVQQEPQPKDLTQVGQSLLVEMLRSAGYLQGDPDLSAMSDPTVHAALNNLYMAATRLPAEDDRPLPLMAVAGALSGGSHAVLCPLIDVRSMDDSTDRLRRVVTTPGCPCTFAPPPDDGRLDYGSACPAGYVCSRKAFRGLPTDDPTAVQLRAVCVPCLSGKYCPEGTTGAQVGEMYGGVAVLDVERLDFDLIVVEY</sequence>
<dbReference type="AlphaFoldDB" id="A0A150FUD7"/>
<gene>
    <name evidence="1" type="ORF">GPECTOR_605g682</name>
</gene>